<name>A0A9Q3CRP8_9BASI</name>
<evidence type="ECO:0000313" key="3">
    <source>
        <dbReference type="Proteomes" id="UP000765509"/>
    </source>
</evidence>
<evidence type="ECO:0000313" key="2">
    <source>
        <dbReference type="EMBL" id="MBW0487895.1"/>
    </source>
</evidence>
<organism evidence="2 3">
    <name type="scientific">Austropuccinia psidii MF-1</name>
    <dbReference type="NCBI Taxonomy" id="1389203"/>
    <lineage>
        <taxon>Eukaryota</taxon>
        <taxon>Fungi</taxon>
        <taxon>Dikarya</taxon>
        <taxon>Basidiomycota</taxon>
        <taxon>Pucciniomycotina</taxon>
        <taxon>Pucciniomycetes</taxon>
        <taxon>Pucciniales</taxon>
        <taxon>Sphaerophragmiaceae</taxon>
        <taxon>Austropuccinia</taxon>
    </lineage>
</organism>
<protein>
    <submittedName>
        <fullName evidence="2">Uncharacterized protein</fullName>
    </submittedName>
</protein>
<evidence type="ECO:0000256" key="1">
    <source>
        <dbReference type="SAM" id="Phobius"/>
    </source>
</evidence>
<keyword evidence="3" id="KW-1185">Reference proteome</keyword>
<accession>A0A9Q3CRP8</accession>
<reference evidence="2" key="1">
    <citation type="submission" date="2021-03" db="EMBL/GenBank/DDBJ databases">
        <title>Draft genome sequence of rust myrtle Austropuccinia psidii MF-1, a brazilian biotype.</title>
        <authorList>
            <person name="Quecine M.C."/>
            <person name="Pachon D.M.R."/>
            <person name="Bonatelli M.L."/>
            <person name="Correr F.H."/>
            <person name="Franceschini L.M."/>
            <person name="Leite T.F."/>
            <person name="Margarido G.R.A."/>
            <person name="Almeida C.A."/>
            <person name="Ferrarezi J.A."/>
            <person name="Labate C.A."/>
        </authorList>
    </citation>
    <scope>NUCLEOTIDE SEQUENCE</scope>
    <source>
        <strain evidence="2">MF-1</strain>
    </source>
</reference>
<keyword evidence="1" id="KW-0812">Transmembrane</keyword>
<gene>
    <name evidence="2" type="ORF">O181_027610</name>
</gene>
<feature type="transmembrane region" description="Helical" evidence="1">
    <location>
        <begin position="31"/>
        <end position="50"/>
    </location>
</feature>
<sequence length="203" mass="22010">MILTAALTTDRYSSVPLPCLLLPLYPLHPPFSFAQMLSYVFLVLALYLQLANCQNVIFVSPQYVCQDNSAVGLVYPGHHYSKFTNGPTVKPDGVCKCDKENKFSCSQKPSANNQLPDGELTCGNEFGCANELIGVTYICDSGAPIAVLHQDGKVLARGSRHADGNCNCNGEKLACIQDPTGENTLKPYNFTQCGTKDGCEPKH</sequence>
<dbReference type="EMBL" id="AVOT02009331">
    <property type="protein sequence ID" value="MBW0487895.1"/>
    <property type="molecule type" value="Genomic_DNA"/>
</dbReference>
<comment type="caution">
    <text evidence="2">The sequence shown here is derived from an EMBL/GenBank/DDBJ whole genome shotgun (WGS) entry which is preliminary data.</text>
</comment>
<dbReference type="AlphaFoldDB" id="A0A9Q3CRP8"/>
<dbReference type="Proteomes" id="UP000765509">
    <property type="component" value="Unassembled WGS sequence"/>
</dbReference>
<keyword evidence="1" id="KW-0472">Membrane</keyword>
<proteinExistence type="predicted"/>
<keyword evidence="1" id="KW-1133">Transmembrane helix</keyword>